<protein>
    <submittedName>
        <fullName evidence="9">Cytochrome c2</fullName>
    </submittedName>
</protein>
<dbReference type="EMBL" id="CP003470">
    <property type="protein sequence ID" value="AGG89950.1"/>
    <property type="molecule type" value="Genomic_DNA"/>
</dbReference>
<dbReference type="InterPro" id="IPR051811">
    <property type="entry name" value="Cytochrome_c550/c551-like"/>
</dbReference>
<proteinExistence type="predicted"/>
<reference evidence="9 10" key="1">
    <citation type="submission" date="2012-04" db="EMBL/GenBank/DDBJ databases">
        <title>Complete genome of Rhodanobacter sp. 2APBS1.</title>
        <authorList>
            <consortium name="US DOE Joint Genome Institute"/>
            <person name="Huntemann M."/>
            <person name="Wei C.-L."/>
            <person name="Han J."/>
            <person name="Detter J.C."/>
            <person name="Han C."/>
            <person name="Tapia R."/>
            <person name="Munk A.C.C."/>
            <person name="Chen A."/>
            <person name="Krypides N."/>
            <person name="Mavromatis K."/>
            <person name="Markowitz V."/>
            <person name="Szeto E."/>
            <person name="Ivanova N."/>
            <person name="Mikhailova N."/>
            <person name="Ovchinnikova G."/>
            <person name="Pagani I."/>
            <person name="Pati A."/>
            <person name="Goodwin L."/>
            <person name="Peters L."/>
            <person name="Pitluck S."/>
            <person name="Woyke T."/>
            <person name="Prakash O."/>
            <person name="Elkins J."/>
            <person name="Brown S."/>
            <person name="Palumbo A."/>
            <person name="Hemme C."/>
            <person name="Zhou J."/>
            <person name="Watson D."/>
            <person name="Jardine P."/>
            <person name="Kostka J."/>
            <person name="Green S."/>
        </authorList>
    </citation>
    <scope>NUCLEOTIDE SEQUENCE [LARGE SCALE GENOMIC DNA]</scope>
    <source>
        <strain evidence="9 10">2APBS1</strain>
    </source>
</reference>
<feature type="domain" description="Cytochrome c" evidence="8">
    <location>
        <begin position="223"/>
        <end position="319"/>
    </location>
</feature>
<evidence type="ECO:0000256" key="7">
    <source>
        <dbReference type="SAM" id="Phobius"/>
    </source>
</evidence>
<evidence type="ECO:0000259" key="8">
    <source>
        <dbReference type="PROSITE" id="PS51007"/>
    </source>
</evidence>
<dbReference type="PANTHER" id="PTHR37823:SF1">
    <property type="entry name" value="CYTOCHROME C-553-LIKE"/>
    <property type="match status" value="1"/>
</dbReference>
<evidence type="ECO:0000313" key="10">
    <source>
        <dbReference type="Proteomes" id="UP000011859"/>
    </source>
</evidence>
<dbReference type="AlphaFoldDB" id="M4NG81"/>
<dbReference type="InterPro" id="IPR036909">
    <property type="entry name" value="Cyt_c-like_dom_sf"/>
</dbReference>
<dbReference type="PROSITE" id="PS51007">
    <property type="entry name" value="CYTC"/>
    <property type="match status" value="2"/>
</dbReference>
<feature type="domain" description="Cytochrome c" evidence="8">
    <location>
        <begin position="54"/>
        <end position="176"/>
    </location>
</feature>
<keyword evidence="7" id="KW-0472">Membrane</keyword>
<accession>M4NG81</accession>
<dbReference type="KEGG" id="rhd:R2APBS1_2874"/>
<name>M4NG81_9GAMM</name>
<dbReference type="InterPro" id="IPR009056">
    <property type="entry name" value="Cyt_c-like_dom"/>
</dbReference>
<keyword evidence="5 6" id="KW-0408">Iron</keyword>
<evidence type="ECO:0000256" key="5">
    <source>
        <dbReference type="ARBA" id="ARBA00023004"/>
    </source>
</evidence>
<evidence type="ECO:0000256" key="2">
    <source>
        <dbReference type="ARBA" id="ARBA00022617"/>
    </source>
</evidence>
<sequence length="321" mass="34100" precursor="true">MSCGTGGSSCETPRRRGAFLVLAILALIFVALSIFSFLKSRHQVTPDTVSFGPYQAVDGKRVFQAYNCMGCHTMVGNGAYLGPDLTEEYKRVGPAWLAAFLPSAGGWPTTAAVRAQLLDPNQQADTGTDSIEAYLKKFPGAAQRIERRGGGTTMMPNLPFSKDEIGQLIAYLKYTSAMNTEGWPPKVEVEGFDHRLQLAHGIAPVAQANAAAASPAPAAAAPDPVAHGAQLVKDTGCLACHATDEKRLVGPGWGGLYNSKVSLADGSTVTADDAYLKESIRQPNAKVVAGYPASVMPVYETLLKDDEVNAIVAYLHSLEKQ</sequence>
<dbReference type="Pfam" id="PF00034">
    <property type="entry name" value="Cytochrom_C"/>
    <property type="match status" value="2"/>
</dbReference>
<keyword evidence="1" id="KW-0813">Transport</keyword>
<dbReference type="GO" id="GO:0046872">
    <property type="term" value="F:metal ion binding"/>
    <property type="evidence" value="ECO:0007669"/>
    <property type="project" value="UniProtKB-KW"/>
</dbReference>
<dbReference type="HOGENOM" id="CLU_087904_0_0_6"/>
<dbReference type="SUPFAM" id="SSF46626">
    <property type="entry name" value="Cytochrome c"/>
    <property type="match status" value="2"/>
</dbReference>
<keyword evidence="2 6" id="KW-0349">Heme</keyword>
<dbReference type="GO" id="GO:0020037">
    <property type="term" value="F:heme binding"/>
    <property type="evidence" value="ECO:0007669"/>
    <property type="project" value="InterPro"/>
</dbReference>
<keyword evidence="4" id="KW-0249">Electron transport</keyword>
<evidence type="ECO:0000256" key="1">
    <source>
        <dbReference type="ARBA" id="ARBA00022448"/>
    </source>
</evidence>
<keyword evidence="7" id="KW-1133">Transmembrane helix</keyword>
<gene>
    <name evidence="9" type="ORF">R2APBS1_2874</name>
</gene>
<evidence type="ECO:0000256" key="3">
    <source>
        <dbReference type="ARBA" id="ARBA00022723"/>
    </source>
</evidence>
<dbReference type="STRING" id="666685.R2APBS1_2874"/>
<keyword evidence="7" id="KW-0812">Transmembrane</keyword>
<organism evidence="9 10">
    <name type="scientific">Rhodanobacter denitrificans</name>
    <dbReference type="NCBI Taxonomy" id="666685"/>
    <lineage>
        <taxon>Bacteria</taxon>
        <taxon>Pseudomonadati</taxon>
        <taxon>Pseudomonadota</taxon>
        <taxon>Gammaproteobacteria</taxon>
        <taxon>Lysobacterales</taxon>
        <taxon>Rhodanobacteraceae</taxon>
        <taxon>Rhodanobacter</taxon>
    </lineage>
</organism>
<dbReference type="GO" id="GO:0009055">
    <property type="term" value="F:electron transfer activity"/>
    <property type="evidence" value="ECO:0007669"/>
    <property type="project" value="InterPro"/>
</dbReference>
<evidence type="ECO:0000313" key="9">
    <source>
        <dbReference type="EMBL" id="AGG89950.1"/>
    </source>
</evidence>
<dbReference type="Proteomes" id="UP000011859">
    <property type="component" value="Chromosome"/>
</dbReference>
<keyword evidence="3 6" id="KW-0479">Metal-binding</keyword>
<evidence type="ECO:0000256" key="4">
    <source>
        <dbReference type="ARBA" id="ARBA00022982"/>
    </source>
</evidence>
<dbReference type="Gene3D" id="1.10.760.10">
    <property type="entry name" value="Cytochrome c-like domain"/>
    <property type="match status" value="2"/>
</dbReference>
<dbReference type="eggNOG" id="COG2010">
    <property type="taxonomic scope" value="Bacteria"/>
</dbReference>
<dbReference type="PANTHER" id="PTHR37823">
    <property type="entry name" value="CYTOCHROME C-553-LIKE"/>
    <property type="match status" value="1"/>
</dbReference>
<keyword evidence="10" id="KW-1185">Reference proteome</keyword>
<evidence type="ECO:0000256" key="6">
    <source>
        <dbReference type="PROSITE-ProRule" id="PRU00433"/>
    </source>
</evidence>
<feature type="transmembrane region" description="Helical" evidence="7">
    <location>
        <begin position="18"/>
        <end position="38"/>
    </location>
</feature>